<evidence type="ECO:0000313" key="2">
    <source>
        <dbReference type="Proteomes" id="UP000319908"/>
    </source>
</evidence>
<dbReference type="RefSeq" id="WP_302120746.1">
    <property type="nucleotide sequence ID" value="NZ_SJPU01000017.1"/>
</dbReference>
<reference evidence="1 2" key="1">
    <citation type="journal article" date="2020" name="Antonie Van Leeuwenhoek">
        <title>Rhodopirellula heiligendammensis sp. nov., Rhodopirellula pilleata sp. nov., and Rhodopirellula solitaria sp. nov. isolated from natural or artificial marine surfaces in Northern Germany and California, USA, and emended description of the genus Rhodopirellula.</title>
        <authorList>
            <person name="Kallscheuer N."/>
            <person name="Wiegand S."/>
            <person name="Jogler M."/>
            <person name="Boedeker C."/>
            <person name="Peeters S.H."/>
            <person name="Rast P."/>
            <person name="Heuer A."/>
            <person name="Jetten M.S.M."/>
            <person name="Rohde M."/>
            <person name="Jogler C."/>
        </authorList>
    </citation>
    <scope>NUCLEOTIDE SEQUENCE [LARGE SCALE GENOMIC DNA]</scope>
    <source>
        <strain evidence="1 2">Poly21</strain>
    </source>
</reference>
<accession>A0A5C6B2D7</accession>
<organism evidence="1 2">
    <name type="scientific">Allorhodopirellula heiligendammensis</name>
    <dbReference type="NCBI Taxonomy" id="2714739"/>
    <lineage>
        <taxon>Bacteria</taxon>
        <taxon>Pseudomonadati</taxon>
        <taxon>Planctomycetota</taxon>
        <taxon>Planctomycetia</taxon>
        <taxon>Pirellulales</taxon>
        <taxon>Pirellulaceae</taxon>
        <taxon>Allorhodopirellula</taxon>
    </lineage>
</organism>
<evidence type="ECO:0000313" key="1">
    <source>
        <dbReference type="EMBL" id="TWU05396.1"/>
    </source>
</evidence>
<proteinExistence type="predicted"/>
<dbReference type="AlphaFoldDB" id="A0A5C6B2D7"/>
<keyword evidence="2" id="KW-1185">Reference proteome</keyword>
<gene>
    <name evidence="1" type="ORF">Poly21_56930</name>
</gene>
<protein>
    <submittedName>
        <fullName evidence="1">Uncharacterized protein</fullName>
    </submittedName>
</protein>
<dbReference type="Proteomes" id="UP000319908">
    <property type="component" value="Unassembled WGS sequence"/>
</dbReference>
<name>A0A5C6B2D7_9BACT</name>
<dbReference type="EMBL" id="SJPU01000017">
    <property type="protein sequence ID" value="TWU05396.1"/>
    <property type="molecule type" value="Genomic_DNA"/>
</dbReference>
<comment type="caution">
    <text evidence="1">The sequence shown here is derived from an EMBL/GenBank/DDBJ whole genome shotgun (WGS) entry which is preliminary data.</text>
</comment>
<sequence>MTHRTAATPDVDFMRFVSLLGGWLSLASSTLAAGVYGERCCPATEADYVSGEGTESQSNNVWDHVVAAKDVPLQ</sequence>